<dbReference type="AlphaFoldDB" id="A0A6A6BSA3"/>
<evidence type="ECO:0000313" key="2">
    <source>
        <dbReference type="Proteomes" id="UP000799438"/>
    </source>
</evidence>
<gene>
    <name evidence="1" type="ORF">K452DRAFT_305137</name>
</gene>
<dbReference type="PANTHER" id="PTHR36091:SF2">
    <property type="entry name" value="AMINOGLYCOSIDE PHOSPHOTRANSFERASE DOMAIN-CONTAINING PROTEIN"/>
    <property type="match status" value="1"/>
</dbReference>
<name>A0A6A6BSA3_9PEZI</name>
<organism evidence="1 2">
    <name type="scientific">Aplosporella prunicola CBS 121167</name>
    <dbReference type="NCBI Taxonomy" id="1176127"/>
    <lineage>
        <taxon>Eukaryota</taxon>
        <taxon>Fungi</taxon>
        <taxon>Dikarya</taxon>
        <taxon>Ascomycota</taxon>
        <taxon>Pezizomycotina</taxon>
        <taxon>Dothideomycetes</taxon>
        <taxon>Dothideomycetes incertae sedis</taxon>
        <taxon>Botryosphaeriales</taxon>
        <taxon>Aplosporellaceae</taxon>
        <taxon>Aplosporella</taxon>
    </lineage>
</organism>
<accession>A0A6A6BSA3</accession>
<protein>
    <submittedName>
        <fullName evidence="1">Uncharacterized protein</fullName>
    </submittedName>
</protein>
<dbReference type="PANTHER" id="PTHR36091">
    <property type="entry name" value="ALTERED INHERITANCE OF MITOCHONDRIA PROTEIN 9, MITOCHONDRIAL"/>
    <property type="match status" value="1"/>
</dbReference>
<keyword evidence="2" id="KW-1185">Reference proteome</keyword>
<dbReference type="InterPro" id="IPR051035">
    <property type="entry name" value="Mito_inheritance_9"/>
</dbReference>
<dbReference type="GO" id="GO:0005739">
    <property type="term" value="C:mitochondrion"/>
    <property type="evidence" value="ECO:0007669"/>
    <property type="project" value="TreeGrafter"/>
</dbReference>
<sequence length="481" mass="55518">MINKESLFKWTYDRFLADENTFMAMHRVDFNVGALVRAASRVTNGVPCKSIIKISEDYYLPQVLRAPDAKWKTINRQDAPAARQYPAPDMREPGRCDGLLLDWNSRLGAENPVGSEYILMKKIPGIRLESLWETNRFTKEHLEELAKQIAYMEKRLLNMTFCNIGAIYYKGDISPAKPFVYTNPEGEEVNNPKFVIGPVTSRSWLLNGRCTLECDRGPWDSPIDFLKAIVNRELLATDTAPQLPQPMDSLLGPGSYRPSILKNHRAGSMYLQLLEHVLPTHPAMSQYRLWHNRLSEDCILAPLYKQDIQLPYFHHWVRKADAVYGYEEDPSLSETLDNEPYRGTCKLQNLSNDILRLNRRPDVLHAQMYRNSTAGNILEMGEHIFDEPSAALGERVVRLRKRWKKGLPYVGKKDRDAAFPVRLTHRRIRSIRRVLNEWSHARDIKGGLSARMKGHMPWLAQSAMENMEGLRRCWPIIKISF</sequence>
<dbReference type="RefSeq" id="XP_033401877.1">
    <property type="nucleotide sequence ID" value="XM_033542873.1"/>
</dbReference>
<evidence type="ECO:0000313" key="1">
    <source>
        <dbReference type="EMBL" id="KAF2146165.1"/>
    </source>
</evidence>
<proteinExistence type="predicted"/>
<dbReference type="EMBL" id="ML995476">
    <property type="protein sequence ID" value="KAF2146165.1"/>
    <property type="molecule type" value="Genomic_DNA"/>
</dbReference>
<dbReference type="OrthoDB" id="2831558at2759"/>
<dbReference type="GeneID" id="54300370"/>
<dbReference type="Proteomes" id="UP000799438">
    <property type="component" value="Unassembled WGS sequence"/>
</dbReference>
<reference evidence="1" key="1">
    <citation type="journal article" date="2020" name="Stud. Mycol.">
        <title>101 Dothideomycetes genomes: a test case for predicting lifestyles and emergence of pathogens.</title>
        <authorList>
            <person name="Haridas S."/>
            <person name="Albert R."/>
            <person name="Binder M."/>
            <person name="Bloem J."/>
            <person name="Labutti K."/>
            <person name="Salamov A."/>
            <person name="Andreopoulos B."/>
            <person name="Baker S."/>
            <person name="Barry K."/>
            <person name="Bills G."/>
            <person name="Bluhm B."/>
            <person name="Cannon C."/>
            <person name="Castanera R."/>
            <person name="Culley D."/>
            <person name="Daum C."/>
            <person name="Ezra D."/>
            <person name="Gonzalez J."/>
            <person name="Henrissat B."/>
            <person name="Kuo A."/>
            <person name="Liang C."/>
            <person name="Lipzen A."/>
            <person name="Lutzoni F."/>
            <person name="Magnuson J."/>
            <person name="Mondo S."/>
            <person name="Nolan M."/>
            <person name="Ohm R."/>
            <person name="Pangilinan J."/>
            <person name="Park H.-J."/>
            <person name="Ramirez L."/>
            <person name="Alfaro M."/>
            <person name="Sun H."/>
            <person name="Tritt A."/>
            <person name="Yoshinaga Y."/>
            <person name="Zwiers L.-H."/>
            <person name="Turgeon B."/>
            <person name="Goodwin S."/>
            <person name="Spatafora J."/>
            <person name="Crous P."/>
            <person name="Grigoriev I."/>
        </authorList>
    </citation>
    <scope>NUCLEOTIDE SEQUENCE</scope>
    <source>
        <strain evidence="1">CBS 121167</strain>
    </source>
</reference>